<feature type="transmembrane region" description="Helical" evidence="9">
    <location>
        <begin position="130"/>
        <end position="154"/>
    </location>
</feature>
<evidence type="ECO:0000256" key="6">
    <source>
        <dbReference type="ARBA" id="ARBA00023170"/>
    </source>
</evidence>
<evidence type="ECO:0000256" key="2">
    <source>
        <dbReference type="ARBA" id="ARBA00022692"/>
    </source>
</evidence>
<evidence type="ECO:0000259" key="10">
    <source>
        <dbReference type="PROSITE" id="PS50259"/>
    </source>
</evidence>
<organism evidence="11 12">
    <name type="scientific">Strongylocentrotus purpuratus</name>
    <name type="common">Purple sea urchin</name>
    <dbReference type="NCBI Taxonomy" id="7668"/>
    <lineage>
        <taxon>Eukaryota</taxon>
        <taxon>Metazoa</taxon>
        <taxon>Echinodermata</taxon>
        <taxon>Eleutherozoa</taxon>
        <taxon>Echinozoa</taxon>
        <taxon>Echinoidea</taxon>
        <taxon>Euechinoidea</taxon>
        <taxon>Echinacea</taxon>
        <taxon>Camarodonta</taxon>
        <taxon>Echinidea</taxon>
        <taxon>Strongylocentrotidae</taxon>
        <taxon>Strongylocentrotus</taxon>
    </lineage>
</organism>
<feature type="transmembrane region" description="Helical" evidence="9">
    <location>
        <begin position="233"/>
        <end position="256"/>
    </location>
</feature>
<dbReference type="PANTHER" id="PTHR10519:SF74">
    <property type="entry name" value="GAMMA-AMINOBUTYRIC ACID TYPE B RECEPTOR SUBUNIT 2"/>
    <property type="match status" value="1"/>
</dbReference>
<dbReference type="Proteomes" id="UP000007110">
    <property type="component" value="Unassembled WGS sequence"/>
</dbReference>
<feature type="transmembrane region" description="Helical" evidence="9">
    <location>
        <begin position="90"/>
        <end position="110"/>
    </location>
</feature>
<feature type="transmembrane region" description="Helical" evidence="9">
    <location>
        <begin position="175"/>
        <end position="196"/>
    </location>
</feature>
<keyword evidence="12" id="KW-1185">Reference proteome</keyword>
<keyword evidence="4" id="KW-0297">G-protein coupled receptor</keyword>
<dbReference type="PRINTS" id="PR01176">
    <property type="entry name" value="GABABRECEPTR"/>
</dbReference>
<dbReference type="PROSITE" id="PS50259">
    <property type="entry name" value="G_PROTEIN_RECEP_F3_4"/>
    <property type="match status" value="1"/>
</dbReference>
<dbReference type="AlphaFoldDB" id="A0A7M7PN09"/>
<dbReference type="OrthoDB" id="2150267at2759"/>
<dbReference type="RefSeq" id="XP_030853145.1">
    <property type="nucleotide sequence ID" value="XM_030997285.1"/>
</dbReference>
<dbReference type="CDD" id="cd15047">
    <property type="entry name" value="7tmC_GABA-B-like"/>
    <property type="match status" value="1"/>
</dbReference>
<dbReference type="OMA" id="KSENEGH"/>
<proteinExistence type="predicted"/>
<accession>A0A7M7PN09</accession>
<dbReference type="KEGG" id="spu:588511"/>
<reference evidence="11" key="2">
    <citation type="submission" date="2021-01" db="UniProtKB">
        <authorList>
            <consortium name="EnsemblMetazoa"/>
        </authorList>
    </citation>
    <scope>IDENTIFICATION</scope>
</reference>
<name>A0A7M7PN09_STRPU</name>
<dbReference type="GeneID" id="588511"/>
<keyword evidence="7" id="KW-0325">Glycoprotein</keyword>
<dbReference type="GO" id="GO:0004965">
    <property type="term" value="F:G protein-coupled GABA receptor activity"/>
    <property type="evidence" value="ECO:0000318"/>
    <property type="project" value="GO_Central"/>
</dbReference>
<comment type="subcellular location">
    <subcellularLocation>
        <location evidence="1">Membrane</location>
        <topology evidence="1">Multi-pass membrane protein</topology>
    </subcellularLocation>
</comment>
<dbReference type="EnsemblMetazoa" id="XM_030997285">
    <property type="protein sequence ID" value="XP_030853145"/>
    <property type="gene ID" value="LOC588511"/>
</dbReference>
<dbReference type="InParanoid" id="A0A7M7PN09"/>
<feature type="transmembrane region" description="Helical" evidence="9">
    <location>
        <begin position="56"/>
        <end position="78"/>
    </location>
</feature>
<evidence type="ECO:0000256" key="9">
    <source>
        <dbReference type="SAM" id="Phobius"/>
    </source>
</evidence>
<evidence type="ECO:0000256" key="4">
    <source>
        <dbReference type="ARBA" id="ARBA00023040"/>
    </source>
</evidence>
<keyword evidence="5 9" id="KW-0472">Membrane</keyword>
<dbReference type="InterPro" id="IPR002455">
    <property type="entry name" value="GPCR3_GABA-B"/>
</dbReference>
<evidence type="ECO:0000256" key="8">
    <source>
        <dbReference type="ARBA" id="ARBA00023224"/>
    </source>
</evidence>
<evidence type="ECO:0000256" key="1">
    <source>
        <dbReference type="ARBA" id="ARBA00004141"/>
    </source>
</evidence>
<dbReference type="InterPro" id="IPR017978">
    <property type="entry name" value="GPCR_3_C"/>
</dbReference>
<evidence type="ECO:0000256" key="3">
    <source>
        <dbReference type="ARBA" id="ARBA00022989"/>
    </source>
</evidence>
<keyword evidence="2 9" id="KW-0812">Transmembrane</keyword>
<evidence type="ECO:0000256" key="7">
    <source>
        <dbReference type="ARBA" id="ARBA00023180"/>
    </source>
</evidence>
<keyword evidence="3 9" id="KW-1133">Transmembrane helix</keyword>
<sequence length="276" mass="30998">MRKSRHNSVEQILVFDRIEDSIRWKRRFEWGGTIIPVSGPTYRPTPVAIGNVNRSVIYVTGSLGIVLALSFLAANIHFRNERVVKISSPVLNNVIAIGCILLYGSTFLLNETLQIHTSYSHVMISIQCQGTLIVGCIGLSLSFGALFVKTYRIHQIYTSAMKARAVRGGLGDGRLLFTLSIFVIIDLAFFIFWMTFDPMVLRSRTFAPTLDLEVPALEIWFVPTLRACSSKHVVPFLITLLVYKGALLLFGVFLAWSTRNVRISQLNDSKPNFDLI</sequence>
<dbReference type="Pfam" id="PF00003">
    <property type="entry name" value="7tm_3"/>
    <property type="match status" value="1"/>
</dbReference>
<evidence type="ECO:0000256" key="5">
    <source>
        <dbReference type="ARBA" id="ARBA00023136"/>
    </source>
</evidence>
<dbReference type="PANTHER" id="PTHR10519">
    <property type="entry name" value="GABA-B RECEPTOR"/>
    <property type="match status" value="1"/>
</dbReference>
<keyword evidence="6" id="KW-0675">Receptor</keyword>
<dbReference type="GO" id="GO:0007214">
    <property type="term" value="P:gamma-aminobutyric acid signaling pathway"/>
    <property type="evidence" value="ECO:0000318"/>
    <property type="project" value="GO_Central"/>
</dbReference>
<evidence type="ECO:0000313" key="12">
    <source>
        <dbReference type="Proteomes" id="UP000007110"/>
    </source>
</evidence>
<evidence type="ECO:0000313" key="11">
    <source>
        <dbReference type="EnsemblMetazoa" id="XP_030853145"/>
    </source>
</evidence>
<keyword evidence="8" id="KW-0807">Transducer</keyword>
<dbReference type="GO" id="GO:0038039">
    <property type="term" value="C:G protein-coupled receptor heterodimeric complex"/>
    <property type="evidence" value="ECO:0000318"/>
    <property type="project" value="GO_Central"/>
</dbReference>
<reference evidence="12" key="1">
    <citation type="submission" date="2015-02" db="EMBL/GenBank/DDBJ databases">
        <title>Genome sequencing for Strongylocentrotus purpuratus.</title>
        <authorList>
            <person name="Murali S."/>
            <person name="Liu Y."/>
            <person name="Vee V."/>
            <person name="English A."/>
            <person name="Wang M."/>
            <person name="Skinner E."/>
            <person name="Han Y."/>
            <person name="Muzny D.M."/>
            <person name="Worley K.C."/>
            <person name="Gibbs R.A."/>
        </authorList>
    </citation>
    <scope>NUCLEOTIDE SEQUENCE</scope>
</reference>
<protein>
    <recommendedName>
        <fullName evidence="10">G-protein coupled receptors family 3 profile domain-containing protein</fullName>
    </recommendedName>
</protein>
<feature type="domain" description="G-protein coupled receptors family 3 profile" evidence="10">
    <location>
        <begin position="128"/>
        <end position="270"/>
    </location>
</feature>